<sequence length="167" mass="18051">MKNKILKGIALGIVVALAIACNPKKEEAAAEPVAVDTEKIKAELQTMENAFADAVNSGKPENIVYYAEDATSYAQNKSPLVGKTAIDKSIKEENESMPKGSKVTYTVNEVHPSSDGNMVVEFGSYKVVDSTNAVKADGNYMSLFHKKDGKYVCVRDMSASVLPLEKK</sequence>
<dbReference type="Proteomes" id="UP000536509">
    <property type="component" value="Unassembled WGS sequence"/>
</dbReference>
<evidence type="ECO:0000313" key="3">
    <source>
        <dbReference type="Proteomes" id="UP000536509"/>
    </source>
</evidence>
<dbReference type="PROSITE" id="PS51257">
    <property type="entry name" value="PROKAR_LIPOPROTEIN"/>
    <property type="match status" value="1"/>
</dbReference>
<evidence type="ECO:0000313" key="2">
    <source>
        <dbReference type="EMBL" id="NNT72261.1"/>
    </source>
</evidence>
<dbReference type="Pfam" id="PF14534">
    <property type="entry name" value="DUF4440"/>
    <property type="match status" value="1"/>
</dbReference>
<keyword evidence="3" id="KW-1185">Reference proteome</keyword>
<protein>
    <submittedName>
        <fullName evidence="2">Nuclear transport factor 2 family protein</fullName>
    </submittedName>
</protein>
<feature type="domain" description="DUF4440" evidence="1">
    <location>
        <begin position="45"/>
        <end position="152"/>
    </location>
</feature>
<accession>A0A7Y3RA54</accession>
<organism evidence="2 3">
    <name type="scientific">Flavobacterium rivulicola</name>
    <dbReference type="NCBI Taxonomy" id="2732161"/>
    <lineage>
        <taxon>Bacteria</taxon>
        <taxon>Pseudomonadati</taxon>
        <taxon>Bacteroidota</taxon>
        <taxon>Flavobacteriia</taxon>
        <taxon>Flavobacteriales</taxon>
        <taxon>Flavobacteriaceae</taxon>
        <taxon>Flavobacterium</taxon>
    </lineage>
</organism>
<dbReference type="AlphaFoldDB" id="A0A7Y3RA54"/>
<evidence type="ECO:0000259" key="1">
    <source>
        <dbReference type="Pfam" id="PF14534"/>
    </source>
</evidence>
<dbReference type="InterPro" id="IPR032710">
    <property type="entry name" value="NTF2-like_dom_sf"/>
</dbReference>
<proteinExistence type="predicted"/>
<dbReference type="EMBL" id="JABEVX010000004">
    <property type="protein sequence ID" value="NNT72261.1"/>
    <property type="molecule type" value="Genomic_DNA"/>
</dbReference>
<dbReference type="RefSeq" id="WP_171222442.1">
    <property type="nucleotide sequence ID" value="NZ_CP121446.1"/>
</dbReference>
<comment type="caution">
    <text evidence="2">The sequence shown here is derived from an EMBL/GenBank/DDBJ whole genome shotgun (WGS) entry which is preliminary data.</text>
</comment>
<name>A0A7Y3RA54_9FLAO</name>
<dbReference type="InterPro" id="IPR027843">
    <property type="entry name" value="DUF4440"/>
</dbReference>
<reference evidence="2 3" key="1">
    <citation type="submission" date="2020-05" db="EMBL/GenBank/DDBJ databases">
        <title>Draft genome of Flavobacterium sp. IMCC34852.</title>
        <authorList>
            <person name="Song J."/>
            <person name="Cho J.-C."/>
        </authorList>
    </citation>
    <scope>NUCLEOTIDE SEQUENCE [LARGE SCALE GENOMIC DNA]</scope>
    <source>
        <strain evidence="2 3">IMCC34852</strain>
    </source>
</reference>
<dbReference type="SUPFAM" id="SSF54427">
    <property type="entry name" value="NTF2-like"/>
    <property type="match status" value="1"/>
</dbReference>
<dbReference type="Gene3D" id="3.10.450.50">
    <property type="match status" value="1"/>
</dbReference>
<gene>
    <name evidence="2" type="ORF">HKT18_08555</name>
</gene>